<evidence type="ECO:0000313" key="7">
    <source>
        <dbReference type="Proteomes" id="UP000188354"/>
    </source>
</evidence>
<dbReference type="Gramene" id="OIW18164">
    <property type="protein sequence ID" value="OIW18164"/>
    <property type="gene ID" value="TanjilG_31284"/>
</dbReference>
<evidence type="ECO:0000256" key="1">
    <source>
        <dbReference type="ARBA" id="ARBA00023015"/>
    </source>
</evidence>
<organism evidence="6 7">
    <name type="scientific">Lupinus angustifolius</name>
    <name type="common">Narrow-leaved blue lupine</name>
    <dbReference type="NCBI Taxonomy" id="3871"/>
    <lineage>
        <taxon>Eukaryota</taxon>
        <taxon>Viridiplantae</taxon>
        <taxon>Streptophyta</taxon>
        <taxon>Embryophyta</taxon>
        <taxon>Tracheophyta</taxon>
        <taxon>Spermatophyta</taxon>
        <taxon>Magnoliopsida</taxon>
        <taxon>eudicotyledons</taxon>
        <taxon>Gunneridae</taxon>
        <taxon>Pentapetalae</taxon>
        <taxon>rosids</taxon>
        <taxon>fabids</taxon>
        <taxon>Fabales</taxon>
        <taxon>Fabaceae</taxon>
        <taxon>Papilionoideae</taxon>
        <taxon>50 kb inversion clade</taxon>
        <taxon>genistoids sensu lato</taxon>
        <taxon>core genistoids</taxon>
        <taxon>Genisteae</taxon>
        <taxon>Lupinus</taxon>
    </lineage>
</organism>
<dbReference type="GO" id="GO:0006355">
    <property type="term" value="P:regulation of DNA-templated transcription"/>
    <property type="evidence" value="ECO:0007669"/>
    <property type="project" value="InterPro"/>
</dbReference>
<feature type="domain" description="NAC" evidence="5">
    <location>
        <begin position="9"/>
        <end position="151"/>
    </location>
</feature>
<reference evidence="6 7" key="1">
    <citation type="journal article" date="2017" name="Plant Biotechnol. J.">
        <title>A comprehensive draft genome sequence for lupin (Lupinus angustifolius), an emerging health food: insights into plant-microbe interactions and legume evolution.</title>
        <authorList>
            <person name="Hane J.K."/>
            <person name="Ming Y."/>
            <person name="Kamphuis L.G."/>
            <person name="Nelson M.N."/>
            <person name="Garg G."/>
            <person name="Atkins C.A."/>
            <person name="Bayer P.E."/>
            <person name="Bravo A."/>
            <person name="Bringans S."/>
            <person name="Cannon S."/>
            <person name="Edwards D."/>
            <person name="Foley R."/>
            <person name="Gao L.L."/>
            <person name="Harrison M.J."/>
            <person name="Huang W."/>
            <person name="Hurgobin B."/>
            <person name="Li S."/>
            <person name="Liu C.W."/>
            <person name="McGrath A."/>
            <person name="Morahan G."/>
            <person name="Murray J."/>
            <person name="Weller J."/>
            <person name="Jian J."/>
            <person name="Singh K.B."/>
        </authorList>
    </citation>
    <scope>NUCLEOTIDE SEQUENCE [LARGE SCALE GENOMIC DNA]</scope>
    <source>
        <strain evidence="7">cv. Tanjil</strain>
        <tissue evidence="6">Whole plant</tissue>
    </source>
</reference>
<evidence type="ECO:0000256" key="4">
    <source>
        <dbReference type="ARBA" id="ARBA00023242"/>
    </source>
</evidence>
<dbReference type="Proteomes" id="UP000188354">
    <property type="component" value="Chromosome LG01"/>
</dbReference>
<gene>
    <name evidence="6" type="ORF">TanjilG_31284</name>
</gene>
<proteinExistence type="predicted"/>
<sequence length="195" mass="22388">MMASGNINLPPGFCFSPTDEQLVLHFLYSKDSLPCYSNIIPDLHVSLPDPWELNGKALTSGDQHYFFTKVKENKTTENGYWNEIGVTEPIFSATDKKVGVKKYLVFYLGEGPRGTETCWVMQEYHICSYVFNTQSYDLSGSKWVLCKVYERKKFQSQQGANYYYSDEDDSGSELSWQDEVFLSLDDDLEEIQSLP</sequence>
<dbReference type="InterPro" id="IPR003441">
    <property type="entry name" value="NAC-dom"/>
</dbReference>
<dbReference type="AlphaFoldDB" id="A0A4P1RTV7"/>
<dbReference type="STRING" id="3871.A0A4P1RTV7"/>
<evidence type="ECO:0000256" key="3">
    <source>
        <dbReference type="ARBA" id="ARBA00023163"/>
    </source>
</evidence>
<evidence type="ECO:0000313" key="6">
    <source>
        <dbReference type="EMBL" id="OIW18164.1"/>
    </source>
</evidence>
<name>A0A4P1RTV7_LUPAN</name>
<keyword evidence="1" id="KW-0805">Transcription regulation</keyword>
<keyword evidence="3" id="KW-0804">Transcription</keyword>
<dbReference type="SUPFAM" id="SSF101941">
    <property type="entry name" value="NAC domain"/>
    <property type="match status" value="1"/>
</dbReference>
<dbReference type="InterPro" id="IPR036093">
    <property type="entry name" value="NAC_dom_sf"/>
</dbReference>
<dbReference type="GO" id="GO:0048731">
    <property type="term" value="P:system development"/>
    <property type="evidence" value="ECO:0007669"/>
    <property type="project" value="TreeGrafter"/>
</dbReference>
<keyword evidence="4" id="KW-0539">Nucleus</keyword>
<protein>
    <recommendedName>
        <fullName evidence="5">NAC domain-containing protein</fullName>
    </recommendedName>
</protein>
<dbReference type="PANTHER" id="PTHR31719">
    <property type="entry name" value="NAC TRANSCRIPTION FACTOR 56"/>
    <property type="match status" value="1"/>
</dbReference>
<evidence type="ECO:0000256" key="2">
    <source>
        <dbReference type="ARBA" id="ARBA00023125"/>
    </source>
</evidence>
<dbReference type="Pfam" id="PF02365">
    <property type="entry name" value="NAM"/>
    <property type="match status" value="1"/>
</dbReference>
<dbReference type="PROSITE" id="PS51005">
    <property type="entry name" value="NAC"/>
    <property type="match status" value="1"/>
</dbReference>
<dbReference type="EMBL" id="CM007361">
    <property type="protein sequence ID" value="OIW18164.1"/>
    <property type="molecule type" value="Genomic_DNA"/>
</dbReference>
<evidence type="ECO:0000259" key="5">
    <source>
        <dbReference type="PROSITE" id="PS51005"/>
    </source>
</evidence>
<dbReference type="GO" id="GO:0003677">
    <property type="term" value="F:DNA binding"/>
    <property type="evidence" value="ECO:0007669"/>
    <property type="project" value="UniProtKB-KW"/>
</dbReference>
<accession>A0A4P1RTV7</accession>
<dbReference type="Gene3D" id="2.170.150.80">
    <property type="entry name" value="NAC domain"/>
    <property type="match status" value="1"/>
</dbReference>
<keyword evidence="7" id="KW-1185">Reference proteome</keyword>
<keyword evidence="2" id="KW-0238">DNA-binding</keyword>
<dbReference type="PANTHER" id="PTHR31719:SF85">
    <property type="entry name" value="NAC DOMAIN-CONTAINING PROTEIN"/>
    <property type="match status" value="1"/>
</dbReference>